<sequence length="482" mass="51862">MNTLLDFPLDILIVIFELLFVQDLSALSQTSRSFLTLVNEFGWAAYLRKNPRPSLSLCKSRNSSSAKRNVMYDVLTDKSWSQFDFIARPLAPPWPGKEQPILAMNSSRLVIAAGNTLYSYVFGVSTSNEAPSIAPEGSCPLNNRGYITALTCIPDGGLDQTFCVGLHDGTSEHIVISPRKQHGVPTLSVHGLPDQPPFVATNDPIESLTSSGTSLLSLSASGRAILTDTQTSRSPSTIELGTRSWVSHLNTQSSSPFAVFGSSSKTRPLTVHAITHDHLSPLPTASLEQAEPARRGSAVYGICKGPPSLWGSSPEIIVSGWYDGTISIHDLRSPSRGCASDNSSPAPAPLRPVLTLMNQWSIEPIYSVASGGGTGCYIAAGWGRHSLVSLWDVRFPSQGLSIHAPSNDPSPVYSLILESSRLFGVTQSRPFVFDFGPGVTENTYPSLPASPRSRSKRDDIDGLGYYVTSYLHAAPSRLTVVS</sequence>
<dbReference type="InterPro" id="IPR036047">
    <property type="entry name" value="F-box-like_dom_sf"/>
</dbReference>
<comment type="caution">
    <text evidence="3">The sequence shown here is derived from an EMBL/GenBank/DDBJ whole genome shotgun (WGS) entry which is preliminary data.</text>
</comment>
<keyword evidence="1" id="KW-0732">Signal</keyword>
<dbReference type="Gene3D" id="2.130.10.10">
    <property type="entry name" value="YVTN repeat-like/Quinoprotein amine dehydrogenase"/>
    <property type="match status" value="1"/>
</dbReference>
<accession>A0AAW0DCY2</accession>
<evidence type="ECO:0000313" key="4">
    <source>
        <dbReference type="Proteomes" id="UP001362999"/>
    </source>
</evidence>
<protein>
    <submittedName>
        <fullName evidence="3">F-box domain-containing protein</fullName>
    </submittedName>
</protein>
<dbReference type="Pfam" id="PF00646">
    <property type="entry name" value="F-box"/>
    <property type="match status" value="1"/>
</dbReference>
<feature type="domain" description="F-box" evidence="2">
    <location>
        <begin position="1"/>
        <end position="50"/>
    </location>
</feature>
<dbReference type="InterPro" id="IPR001810">
    <property type="entry name" value="F-box_dom"/>
</dbReference>
<evidence type="ECO:0000259" key="2">
    <source>
        <dbReference type="PROSITE" id="PS50181"/>
    </source>
</evidence>
<evidence type="ECO:0000313" key="3">
    <source>
        <dbReference type="EMBL" id="KAK7048481.1"/>
    </source>
</evidence>
<feature type="chain" id="PRO_5043508327" evidence="1">
    <location>
        <begin position="27"/>
        <end position="482"/>
    </location>
</feature>
<dbReference type="EMBL" id="JAWWNJ010000009">
    <property type="protein sequence ID" value="KAK7048481.1"/>
    <property type="molecule type" value="Genomic_DNA"/>
</dbReference>
<feature type="signal peptide" evidence="1">
    <location>
        <begin position="1"/>
        <end position="26"/>
    </location>
</feature>
<keyword evidence="4" id="KW-1185">Reference proteome</keyword>
<reference evidence="3 4" key="1">
    <citation type="journal article" date="2024" name="J Genomics">
        <title>Draft genome sequencing and assembly of Favolaschia claudopus CIRM-BRFM 2984 isolated from oak limbs.</title>
        <authorList>
            <person name="Navarro D."/>
            <person name="Drula E."/>
            <person name="Chaduli D."/>
            <person name="Cazenave R."/>
            <person name="Ahrendt S."/>
            <person name="Wang J."/>
            <person name="Lipzen A."/>
            <person name="Daum C."/>
            <person name="Barry K."/>
            <person name="Grigoriev I.V."/>
            <person name="Favel A."/>
            <person name="Rosso M.N."/>
            <person name="Martin F."/>
        </authorList>
    </citation>
    <scope>NUCLEOTIDE SEQUENCE [LARGE SCALE GENOMIC DNA]</scope>
    <source>
        <strain evidence="3 4">CIRM-BRFM 2984</strain>
    </source>
</reference>
<name>A0AAW0DCY2_9AGAR</name>
<proteinExistence type="predicted"/>
<dbReference type="InterPro" id="IPR015943">
    <property type="entry name" value="WD40/YVTN_repeat-like_dom_sf"/>
</dbReference>
<dbReference type="Proteomes" id="UP001362999">
    <property type="component" value="Unassembled WGS sequence"/>
</dbReference>
<dbReference type="InterPro" id="IPR036322">
    <property type="entry name" value="WD40_repeat_dom_sf"/>
</dbReference>
<dbReference type="PROSITE" id="PS50181">
    <property type="entry name" value="FBOX"/>
    <property type="match status" value="1"/>
</dbReference>
<evidence type="ECO:0000256" key="1">
    <source>
        <dbReference type="SAM" id="SignalP"/>
    </source>
</evidence>
<dbReference type="AlphaFoldDB" id="A0AAW0DCY2"/>
<gene>
    <name evidence="3" type="ORF">R3P38DRAFT_2869640</name>
</gene>
<dbReference type="SUPFAM" id="SSF50978">
    <property type="entry name" value="WD40 repeat-like"/>
    <property type="match status" value="1"/>
</dbReference>
<organism evidence="3 4">
    <name type="scientific">Favolaschia claudopus</name>
    <dbReference type="NCBI Taxonomy" id="2862362"/>
    <lineage>
        <taxon>Eukaryota</taxon>
        <taxon>Fungi</taxon>
        <taxon>Dikarya</taxon>
        <taxon>Basidiomycota</taxon>
        <taxon>Agaricomycotina</taxon>
        <taxon>Agaricomycetes</taxon>
        <taxon>Agaricomycetidae</taxon>
        <taxon>Agaricales</taxon>
        <taxon>Marasmiineae</taxon>
        <taxon>Mycenaceae</taxon>
        <taxon>Favolaschia</taxon>
    </lineage>
</organism>
<dbReference type="SUPFAM" id="SSF81383">
    <property type="entry name" value="F-box domain"/>
    <property type="match status" value="1"/>
</dbReference>
<dbReference type="CDD" id="cd09917">
    <property type="entry name" value="F-box_SF"/>
    <property type="match status" value="1"/>
</dbReference>